<reference evidence="1 2" key="1">
    <citation type="submission" date="2017-11" db="EMBL/GenBank/DDBJ databases">
        <title>Comparative genomics of Botrytis spp.</title>
        <authorList>
            <person name="Valero-Jimenez C.A."/>
            <person name="Tapia P."/>
            <person name="Veloso J."/>
            <person name="Silva-Moreno E."/>
            <person name="Staats M."/>
            <person name="Valdes J.H."/>
            <person name="Van Kan J.A.L."/>
        </authorList>
    </citation>
    <scope>NUCLEOTIDE SEQUENCE [LARGE SCALE GENOMIC DNA]</scope>
    <source>
        <strain evidence="1 2">MUCL2830</strain>
    </source>
</reference>
<dbReference type="Proteomes" id="UP000297299">
    <property type="component" value="Unassembled WGS sequence"/>
</dbReference>
<keyword evidence="2" id="KW-1185">Reference proteome</keyword>
<gene>
    <name evidence="1" type="ORF">BOTCAL_0287g00110</name>
</gene>
<protein>
    <submittedName>
        <fullName evidence="1">Uncharacterized protein</fullName>
    </submittedName>
</protein>
<evidence type="ECO:0000313" key="1">
    <source>
        <dbReference type="EMBL" id="TEY49386.1"/>
    </source>
</evidence>
<dbReference type="AlphaFoldDB" id="A0A4Y8CXS4"/>
<name>A0A4Y8CXS4_9HELO</name>
<sequence length="95" mass="10986">MSNLLLEISRLRDRAIQEIPRLRQLLKDSHEGEAVVIQEWSVKVTFKALGPWLERIRNRSKDWGEWEPEEEIEKANVVDSSIGAIDQRYGASSLV</sequence>
<proteinExistence type="predicted"/>
<organism evidence="1 2">
    <name type="scientific">Botryotinia calthae</name>
    <dbReference type="NCBI Taxonomy" id="38488"/>
    <lineage>
        <taxon>Eukaryota</taxon>
        <taxon>Fungi</taxon>
        <taxon>Dikarya</taxon>
        <taxon>Ascomycota</taxon>
        <taxon>Pezizomycotina</taxon>
        <taxon>Leotiomycetes</taxon>
        <taxon>Helotiales</taxon>
        <taxon>Sclerotiniaceae</taxon>
        <taxon>Botryotinia</taxon>
    </lineage>
</organism>
<dbReference type="OrthoDB" id="3525868at2759"/>
<dbReference type="EMBL" id="PHWZ01000286">
    <property type="protein sequence ID" value="TEY49386.1"/>
    <property type="molecule type" value="Genomic_DNA"/>
</dbReference>
<comment type="caution">
    <text evidence="1">The sequence shown here is derived from an EMBL/GenBank/DDBJ whole genome shotgun (WGS) entry which is preliminary data.</text>
</comment>
<accession>A0A4Y8CXS4</accession>
<evidence type="ECO:0000313" key="2">
    <source>
        <dbReference type="Proteomes" id="UP000297299"/>
    </source>
</evidence>